<feature type="region of interest" description="Disordered" evidence="1">
    <location>
        <begin position="290"/>
        <end position="322"/>
    </location>
</feature>
<keyword evidence="3" id="KW-1185">Reference proteome</keyword>
<proteinExistence type="predicted"/>
<accession>A0A8K0KXI7</accession>
<sequence length="527" mass="59361">MEGYDPKGNLYVLGLCECEVPEAIRILAIEVIKALPRVAGVACSAMLGGLNLVVDLGTTVMPGGIAVKGLKQAPTTWPKIRSSKWNFKERFDCFVSNTPVSWVDHFIYYSKRNLCVTSIWHGDSDIGHGFSKHLDTGHEHSIFYRIYVSLIVDVRVPAATYAVGECSENFPAFCPTEDDEDALTENLPDIDDAETVESNPEDGIEKRSPTLVKRGGARTFTVKHTAGDIAVTSVPYPKRKDFVEAVRSGNDPKIYQKVFDWSKNDKVNGVKAQIWDGIRAQSSSDFKRLLKRSAEPASHDEKKTSKRRRQKPIWKPKNCRTKPPKRIRQLTQTLNNPAKGLTVGTFQYLQHREVKKRLYQEIKDVRKELAYFEAHGGPFAAGTVQIWDDFIVKLFDRIESRVRSWYATDRQTALLTFQQAKRDFENEQRRCADKNTNGKRPKQEDLPHYITYALKIIPRYQKLATKLVMRKESEIDVDFDMNFPEEVNIGEFIMAPFQPKTGADTCANVGGNLAGLLGSLGGIAAPA</sequence>
<organism evidence="2 3">
    <name type="scientific">Elsinoe batatas</name>
    <dbReference type="NCBI Taxonomy" id="2601811"/>
    <lineage>
        <taxon>Eukaryota</taxon>
        <taxon>Fungi</taxon>
        <taxon>Dikarya</taxon>
        <taxon>Ascomycota</taxon>
        <taxon>Pezizomycotina</taxon>
        <taxon>Dothideomycetes</taxon>
        <taxon>Dothideomycetidae</taxon>
        <taxon>Myriangiales</taxon>
        <taxon>Elsinoaceae</taxon>
        <taxon>Elsinoe</taxon>
    </lineage>
</organism>
<dbReference type="EMBL" id="JAESVG020000008">
    <property type="protein sequence ID" value="KAG8625177.1"/>
    <property type="molecule type" value="Genomic_DNA"/>
</dbReference>
<dbReference type="Proteomes" id="UP000809789">
    <property type="component" value="Unassembled WGS sequence"/>
</dbReference>
<name>A0A8K0KXI7_9PEZI</name>
<feature type="compositionally biased region" description="Basic and acidic residues" evidence="1">
    <location>
        <begin position="290"/>
        <end position="303"/>
    </location>
</feature>
<gene>
    <name evidence="2" type="ORF">KVT40_006928</name>
</gene>
<evidence type="ECO:0000256" key="1">
    <source>
        <dbReference type="SAM" id="MobiDB-lite"/>
    </source>
</evidence>
<reference evidence="2" key="1">
    <citation type="submission" date="2021-07" db="EMBL/GenBank/DDBJ databases">
        <title>Elsinoe batatas strain:CRI-CJ2 Genome sequencing and assembly.</title>
        <authorList>
            <person name="Huang L."/>
        </authorList>
    </citation>
    <scope>NUCLEOTIDE SEQUENCE</scope>
    <source>
        <strain evidence="2">CRI-CJ2</strain>
    </source>
</reference>
<feature type="compositionally biased region" description="Basic residues" evidence="1">
    <location>
        <begin position="304"/>
        <end position="322"/>
    </location>
</feature>
<evidence type="ECO:0000313" key="2">
    <source>
        <dbReference type="EMBL" id="KAG8625177.1"/>
    </source>
</evidence>
<dbReference type="AlphaFoldDB" id="A0A8K0KXI7"/>
<comment type="caution">
    <text evidence="2">The sequence shown here is derived from an EMBL/GenBank/DDBJ whole genome shotgun (WGS) entry which is preliminary data.</text>
</comment>
<evidence type="ECO:0000313" key="3">
    <source>
        <dbReference type="Proteomes" id="UP000809789"/>
    </source>
</evidence>
<protein>
    <submittedName>
        <fullName evidence="2">Uncharacterized protein</fullName>
    </submittedName>
</protein>